<dbReference type="Pfam" id="PF00701">
    <property type="entry name" value="DHDPS"/>
    <property type="match status" value="1"/>
</dbReference>
<name>A0ABU5ILS2_9BURK</name>
<sequence length="359" mass="37240">MTKETRPVAARRRELLRQLLPAGAPRLWCPLLTHYRDDGSLDLERTARQLDAIRPHVGGLLLAGSTGDGWELDEAQRQRLVAEMLPLARERGFAVLLGVLKPTAQGMRQAMAATVAALCAQAGTDDPTEAFARCGVAALTLCAPHGQALSQDELGSALDELLASGVPVSLYQLPQVTGNRIAAATYAALVARHANLLMLKDTSGEDTLAQAADDADGVLLLRGAEGGYARHPKAGGGRYDGALLSTANGLGAALGGVLDALCAGRREQAQALSARIEAVVEPVFAAAAALPVGNAFTNANKALDHVMAHGEAAGMAQPPRLHAGTRLPREFVATAAAALARQGLAPARGYLQNRTGSSA</sequence>
<comment type="caution">
    <text evidence="3">The sequence shown here is derived from an EMBL/GenBank/DDBJ whole genome shotgun (WGS) entry which is preliminary data.</text>
</comment>
<evidence type="ECO:0000313" key="4">
    <source>
        <dbReference type="Proteomes" id="UP001293718"/>
    </source>
</evidence>
<dbReference type="GO" id="GO:0008747">
    <property type="term" value="F:N-acetylneuraminate lyase activity"/>
    <property type="evidence" value="ECO:0007669"/>
    <property type="project" value="UniProtKB-EC"/>
</dbReference>
<dbReference type="CDD" id="cd00408">
    <property type="entry name" value="DHDPS-like"/>
    <property type="match status" value="1"/>
</dbReference>
<dbReference type="GO" id="GO:0008840">
    <property type="term" value="F:4-hydroxy-tetrahydrodipicolinate synthase activity"/>
    <property type="evidence" value="ECO:0007669"/>
    <property type="project" value="UniProtKB-EC"/>
</dbReference>
<dbReference type="InterPro" id="IPR013785">
    <property type="entry name" value="Aldolase_TIM"/>
</dbReference>
<dbReference type="EC" id="4.2.1.41" evidence="3"/>
<proteinExistence type="inferred from homology"/>
<dbReference type="PANTHER" id="PTHR12128">
    <property type="entry name" value="DIHYDRODIPICOLINATE SYNTHASE"/>
    <property type="match status" value="1"/>
</dbReference>
<dbReference type="EC" id="4.1.3.3" evidence="3"/>
<keyword evidence="4" id="KW-1185">Reference proteome</keyword>
<dbReference type="InterPro" id="IPR002220">
    <property type="entry name" value="DapA-like"/>
</dbReference>
<dbReference type="EMBL" id="JAXOJX010000051">
    <property type="protein sequence ID" value="MDZ5459832.1"/>
    <property type="molecule type" value="Genomic_DNA"/>
</dbReference>
<dbReference type="SUPFAM" id="SSF51569">
    <property type="entry name" value="Aldolase"/>
    <property type="match status" value="1"/>
</dbReference>
<evidence type="ECO:0000256" key="1">
    <source>
        <dbReference type="ARBA" id="ARBA00007592"/>
    </source>
</evidence>
<protein>
    <submittedName>
        <fullName evidence="3">Dihydrodipicolinate synthase family protein</fullName>
        <ecNumber evidence="3">4.1.3.3</ecNumber>
        <ecNumber evidence="3">4.2.1.41</ecNumber>
        <ecNumber evidence="3">4.3.3.7</ecNumber>
    </submittedName>
</protein>
<dbReference type="PANTHER" id="PTHR12128:SF66">
    <property type="entry name" value="4-HYDROXY-2-OXOGLUTARATE ALDOLASE, MITOCHONDRIAL"/>
    <property type="match status" value="1"/>
</dbReference>
<reference evidence="3 4" key="1">
    <citation type="submission" date="2023-11" db="EMBL/GenBank/DDBJ databases">
        <title>Draft genome of Azohydromonas lata strain H1 (DSM1123), a polyhydroxyalkanoate producer.</title>
        <authorList>
            <person name="Traversa D."/>
            <person name="D'Addabbo P."/>
            <person name="Pazzani C."/>
            <person name="Manzari C."/>
            <person name="Chiara M."/>
            <person name="Scrascia M."/>
        </authorList>
    </citation>
    <scope>NUCLEOTIDE SEQUENCE [LARGE SCALE GENOMIC DNA]</scope>
    <source>
        <strain evidence="3 4">H1</strain>
    </source>
</reference>
<dbReference type="RefSeq" id="WP_322467463.1">
    <property type="nucleotide sequence ID" value="NZ_JAXOJX010000051.1"/>
</dbReference>
<dbReference type="Proteomes" id="UP001293718">
    <property type="component" value="Unassembled WGS sequence"/>
</dbReference>
<evidence type="ECO:0000313" key="3">
    <source>
        <dbReference type="EMBL" id="MDZ5459832.1"/>
    </source>
</evidence>
<dbReference type="EC" id="4.3.3.7" evidence="3"/>
<keyword evidence="2 3" id="KW-0456">Lyase</keyword>
<dbReference type="GO" id="GO:0047448">
    <property type="term" value="F:5-dehydro-4-deoxyglucarate dehydratase activity"/>
    <property type="evidence" value="ECO:0007669"/>
    <property type="project" value="UniProtKB-EC"/>
</dbReference>
<evidence type="ECO:0000256" key="2">
    <source>
        <dbReference type="ARBA" id="ARBA00023239"/>
    </source>
</evidence>
<organism evidence="3 4">
    <name type="scientific">Azohydromonas lata</name>
    <dbReference type="NCBI Taxonomy" id="45677"/>
    <lineage>
        <taxon>Bacteria</taxon>
        <taxon>Pseudomonadati</taxon>
        <taxon>Pseudomonadota</taxon>
        <taxon>Betaproteobacteria</taxon>
        <taxon>Burkholderiales</taxon>
        <taxon>Sphaerotilaceae</taxon>
        <taxon>Azohydromonas</taxon>
    </lineage>
</organism>
<dbReference type="SMART" id="SM01130">
    <property type="entry name" value="DHDPS"/>
    <property type="match status" value="1"/>
</dbReference>
<gene>
    <name evidence="3" type="ORF">SM757_24940</name>
</gene>
<comment type="similarity">
    <text evidence="1">Belongs to the DapA family.</text>
</comment>
<dbReference type="Gene3D" id="3.20.20.70">
    <property type="entry name" value="Aldolase class I"/>
    <property type="match status" value="1"/>
</dbReference>
<accession>A0ABU5ILS2</accession>